<proteinExistence type="predicted"/>
<protein>
    <submittedName>
        <fullName evidence="1">Cytochrome P450</fullName>
    </submittedName>
</protein>
<accession>A0ACC0CVN2</accession>
<dbReference type="Proteomes" id="UP001497680">
    <property type="component" value="Unassembled WGS sequence"/>
</dbReference>
<comment type="caution">
    <text evidence="1">The sequence shown here is derived from an EMBL/GenBank/DDBJ whole genome shotgun (WGS) entry which is preliminary data.</text>
</comment>
<reference evidence="1 2" key="1">
    <citation type="journal article" date="2022" name="New Phytol.">
        <title>Ecological generalism drives hyperdiversity of secondary metabolite gene clusters in xylarialean endophytes.</title>
        <authorList>
            <person name="Franco M.E.E."/>
            <person name="Wisecaver J.H."/>
            <person name="Arnold A.E."/>
            <person name="Ju Y.M."/>
            <person name="Slot J.C."/>
            <person name="Ahrendt S."/>
            <person name="Moore L.P."/>
            <person name="Eastman K.E."/>
            <person name="Scott K."/>
            <person name="Konkel Z."/>
            <person name="Mondo S.J."/>
            <person name="Kuo A."/>
            <person name="Hayes R.D."/>
            <person name="Haridas S."/>
            <person name="Andreopoulos B."/>
            <person name="Riley R."/>
            <person name="LaButti K."/>
            <person name="Pangilinan J."/>
            <person name="Lipzen A."/>
            <person name="Amirebrahimi M."/>
            <person name="Yan J."/>
            <person name="Adam C."/>
            <person name="Keymanesh K."/>
            <person name="Ng V."/>
            <person name="Louie K."/>
            <person name="Northen T."/>
            <person name="Drula E."/>
            <person name="Henrissat B."/>
            <person name="Hsieh H.M."/>
            <person name="Youens-Clark K."/>
            <person name="Lutzoni F."/>
            <person name="Miadlikowska J."/>
            <person name="Eastwood D.C."/>
            <person name="Hamelin R.C."/>
            <person name="Grigoriev I.V."/>
            <person name="U'Ren J.M."/>
        </authorList>
    </citation>
    <scope>NUCLEOTIDE SEQUENCE [LARGE SCALE GENOMIC DNA]</scope>
    <source>
        <strain evidence="1 2">ER1909</strain>
    </source>
</reference>
<evidence type="ECO:0000313" key="2">
    <source>
        <dbReference type="Proteomes" id="UP001497680"/>
    </source>
</evidence>
<organism evidence="1 2">
    <name type="scientific">Hypoxylon rubiginosum</name>
    <dbReference type="NCBI Taxonomy" id="110542"/>
    <lineage>
        <taxon>Eukaryota</taxon>
        <taxon>Fungi</taxon>
        <taxon>Dikarya</taxon>
        <taxon>Ascomycota</taxon>
        <taxon>Pezizomycotina</taxon>
        <taxon>Sordariomycetes</taxon>
        <taxon>Xylariomycetidae</taxon>
        <taxon>Xylariales</taxon>
        <taxon>Hypoxylaceae</taxon>
        <taxon>Hypoxylon</taxon>
    </lineage>
</organism>
<name>A0ACC0CVN2_9PEZI</name>
<sequence>MNASSDHLGTRQDGSQWAVLMAQSPLSILIAAVVIAAVTYTWVSSTSATKGLPNINPPGFFSSVEAKKLFMISGWNLIAQARKLYPGQALRVMTQMGERIILPHELIEEVRNERRMNFPHGLVEDGGFGGMVPGFKPLSILDQNDIFQTVSKRHLTKIPAAMSKALCDEAEFIIPKVFGDSSDWHEMASSPAVHEIVTKVATRVFLGKEFCRNDNWIRVTEGYTESWALGSSELHLWPRPLLMLIQWVLPWCRAAMAQAKEARQMLEPVIAERQKMIQAAVSAGHDIPKFDDAIEWLEEEAARRGLACDAAMVVNFQLVLTMVAIHTTSDLLQQFMVDLAQNPESVQQIRQEVIEQLQAGGLSKESLHKMPLLDSAIKETQRLKPIQFLLMRRRAQEDIQFSNGLYLKKGTRTWMDTSRMRDPAVYENPDKWDAARFLRLRSQPDRANEGHLVSVSSDHFGFGYGIHACPGRFFAVHELKVIVCHLLVKYEWKLAPGTDVKPLYLGETSFANPGTKLLFRRREEAEYDFGSSA</sequence>
<keyword evidence="2" id="KW-1185">Reference proteome</keyword>
<gene>
    <name evidence="1" type="ORF">F4821DRAFT_242514</name>
</gene>
<dbReference type="EMBL" id="MU394335">
    <property type="protein sequence ID" value="KAI6084571.1"/>
    <property type="molecule type" value="Genomic_DNA"/>
</dbReference>
<evidence type="ECO:0000313" key="1">
    <source>
        <dbReference type="EMBL" id="KAI6084571.1"/>
    </source>
</evidence>